<proteinExistence type="predicted"/>
<gene>
    <name evidence="3" type="ORF">NLJ89_g4891</name>
</gene>
<dbReference type="InterPro" id="IPR036047">
    <property type="entry name" value="F-box-like_dom_sf"/>
</dbReference>
<reference evidence="3" key="1">
    <citation type="submission" date="2022-07" db="EMBL/GenBank/DDBJ databases">
        <title>Genome Sequence of Agrocybe chaxingu.</title>
        <authorList>
            <person name="Buettner E."/>
        </authorList>
    </citation>
    <scope>NUCLEOTIDE SEQUENCE</scope>
    <source>
        <strain evidence="3">MP-N11</strain>
    </source>
</reference>
<dbReference type="Gene3D" id="1.20.1280.50">
    <property type="match status" value="1"/>
</dbReference>
<keyword evidence="4" id="KW-1185">Reference proteome</keyword>
<dbReference type="CDD" id="cd09917">
    <property type="entry name" value="F-box_SF"/>
    <property type="match status" value="1"/>
</dbReference>
<dbReference type="Pfam" id="PF00646">
    <property type="entry name" value="F-box"/>
    <property type="match status" value="1"/>
</dbReference>
<accession>A0A9W8K1V9</accession>
<dbReference type="SUPFAM" id="SSF50998">
    <property type="entry name" value="Quinoprotein alcohol dehydrogenase-like"/>
    <property type="match status" value="1"/>
</dbReference>
<evidence type="ECO:0000313" key="3">
    <source>
        <dbReference type="EMBL" id="KAJ3510044.1"/>
    </source>
</evidence>
<comment type="caution">
    <text evidence="3">The sequence shown here is derived from an EMBL/GenBank/DDBJ whole genome shotgun (WGS) entry which is preliminary data.</text>
</comment>
<dbReference type="PROSITE" id="PS50181">
    <property type="entry name" value="FBOX"/>
    <property type="match status" value="1"/>
</dbReference>
<feature type="domain" description="F-box" evidence="2">
    <location>
        <begin position="517"/>
        <end position="565"/>
    </location>
</feature>
<dbReference type="AlphaFoldDB" id="A0A9W8K1V9"/>
<dbReference type="InterPro" id="IPR011047">
    <property type="entry name" value="Quinoprotein_ADH-like_sf"/>
</dbReference>
<feature type="region of interest" description="Disordered" evidence="1">
    <location>
        <begin position="1101"/>
        <end position="1129"/>
    </location>
</feature>
<protein>
    <recommendedName>
        <fullName evidence="2">F-box domain-containing protein</fullName>
    </recommendedName>
</protein>
<dbReference type="OrthoDB" id="550575at2759"/>
<sequence length="1147" mass="129571">MSSSFTRTRDSRGRFMRPKPPRTETSHPTYLPAEVIRLILDGLIAQNDQPSVEAFSRVSSFFLEDCRKHLMQAFDLRKAPRGNPYTTIVPATQMMVEYITRFAVLLQRQPHLAGYVKKIRIFCDDSNQNVSWVKQRTAMPFILDHLSQVTELELTLEEPVEWVHIDPELRRAFLAVMGRGMGVTQLKITGIRNLPMMLLNQSRSLKSMELHTCTFIFPDISLCPPEEQQLMQRISQGLSRKTYLDELTVGNSGVYIGVALATDHGRFLRVDISRLKRLEMDLGRRPPENVEAWKIVLFARKSIQTLVVRQTDMEFKPALLIQLPNPGQFMNHPLMKIWHLEQLTHFDLTVVFHSLERYEGPSHRPTLVRRPPQNCYEQPLMPWAMILWAGNKTLRTITLTLECYGLEDEELFSACFEIETDHTTGPGPYPPIPTSWSLLDTALKNQNTFPSLQKIDVVMKLPEASSSMSDAQAPISALQREVVSMIKKLLHETRRRVVLNTRDAAYVIPLNRPLSVTTMFDSLPPEIILQILAYLPVTSLPFLSSVSHTWNDFFAKNETSIYREAALLHGFADQRTAEPDHAILSKRYSDRVLNSGLTWKKLCETRVKVRNAWNGYAPSSVISFPTHMPNAGAFPTKVHRIKVDEKRGLLMITSQEGGLFVMDVDTGELLFALRAGYVHEYAHIEYSEGYMIFDRLDNSREVWRLQDIEATEEALVDEESRPDQLQIEEFQMGMHFARYVQLSQSFDEPGLSLRGCFEPYAVLTAPGATRCSRFVYPTLLAACLDRVYMWDVPTGRVMEIIEGLDVLSTDTALPLEPVSNSTPIADAGVAEEYVAPLSESLEAIVYVDHNVNHVFLAGRHAVRVFDKARVDTDNENPSLGSSNSNTHQGRVVLNLRSTHPRAGRWLYSLRHGSGIQEEASTLVHYEVEVNERQWARQTHRLVDQFIAVHVSPCGSHFAALLSGCRLLLVSNFKRMNRNPRTRAHEVELYNSTLDIHLGSSGSARSIYLAYEAGDGGEGRIGVVTSRAVFIILVPPIPATEDTTLPVVPPKIRIARVKAFMNPSSLSSVSCLMLSDTGLFLNWDGDNNNSPEDEDASQNWEEAFEDSLRDSDVPDTDGGDVVVSPDIPDQRADTSIVHAVEFLPPETR</sequence>
<dbReference type="InterPro" id="IPR001810">
    <property type="entry name" value="F-box_dom"/>
</dbReference>
<name>A0A9W8K1V9_9AGAR</name>
<dbReference type="SUPFAM" id="SSF81383">
    <property type="entry name" value="F-box domain"/>
    <property type="match status" value="1"/>
</dbReference>
<organism evidence="3 4">
    <name type="scientific">Agrocybe chaxingu</name>
    <dbReference type="NCBI Taxonomy" id="84603"/>
    <lineage>
        <taxon>Eukaryota</taxon>
        <taxon>Fungi</taxon>
        <taxon>Dikarya</taxon>
        <taxon>Basidiomycota</taxon>
        <taxon>Agaricomycotina</taxon>
        <taxon>Agaricomycetes</taxon>
        <taxon>Agaricomycetidae</taxon>
        <taxon>Agaricales</taxon>
        <taxon>Agaricineae</taxon>
        <taxon>Strophariaceae</taxon>
        <taxon>Agrocybe</taxon>
    </lineage>
</organism>
<feature type="region of interest" description="Disordered" evidence="1">
    <location>
        <begin position="1"/>
        <end position="27"/>
    </location>
</feature>
<evidence type="ECO:0000256" key="1">
    <source>
        <dbReference type="SAM" id="MobiDB-lite"/>
    </source>
</evidence>
<evidence type="ECO:0000259" key="2">
    <source>
        <dbReference type="PROSITE" id="PS50181"/>
    </source>
</evidence>
<dbReference type="EMBL" id="JANKHO010000428">
    <property type="protein sequence ID" value="KAJ3510044.1"/>
    <property type="molecule type" value="Genomic_DNA"/>
</dbReference>
<dbReference type="SMART" id="SM00256">
    <property type="entry name" value="FBOX"/>
    <property type="match status" value="1"/>
</dbReference>
<evidence type="ECO:0000313" key="4">
    <source>
        <dbReference type="Proteomes" id="UP001148786"/>
    </source>
</evidence>
<dbReference type="Proteomes" id="UP001148786">
    <property type="component" value="Unassembled WGS sequence"/>
</dbReference>